<dbReference type="Pfam" id="PF00135">
    <property type="entry name" value="COesterase"/>
    <property type="match status" value="1"/>
</dbReference>
<dbReference type="Proteomes" id="UP000738359">
    <property type="component" value="Unassembled WGS sequence"/>
</dbReference>
<dbReference type="GO" id="GO:0052689">
    <property type="term" value="F:carboxylic ester hydrolase activity"/>
    <property type="evidence" value="ECO:0007669"/>
    <property type="project" value="TreeGrafter"/>
</dbReference>
<evidence type="ECO:0000313" key="5">
    <source>
        <dbReference type="Proteomes" id="UP000738359"/>
    </source>
</evidence>
<name>A0A9P6J0B8_MORAP</name>
<sequence>MPAWRLAPEEGADFDELNALNLNVFIPLKALKHETKSNPVPVMTWVHGGAFTWGSNADPLYDAVNLVQHSIQLEQPVIVVAINYRVNIFGFLASKELQEELEESPEYPSLSTYERSIGNWGLMDQKLAFEWVRENIASFGGDAKNVTAFGESAGSVSLHYHMVLPSHHGLFDHAILQSGTILSLPPEHMHKEGQANFDTLLERLSIPLSLDSREKMRRLRSIDQLALLSATRSMPGVHYPCYDNGKVFPALSASGLKPYTVLLAARDINAYDPNLRSVLLGSTKDEGTTFPRFFGECSPQTWPAFLRQMVPVPELHAEAERVYGAPTTDADAELIFSKLIGDAGFSYSTHVTSETLQSLQSARGADQFRLLRYNMDVGMNKLDEMQPGLGATHGVELPFVFGAPKLTALLTEEEVRLSKEMQRLWISFAYQRDYEAKAPSNEMRVPQAENGEAFVMTNTHHIEIGKSNRLTEAQRALWDKLAQMQLATTATL</sequence>
<evidence type="ECO:0000313" key="4">
    <source>
        <dbReference type="EMBL" id="KAF9956437.1"/>
    </source>
</evidence>
<reference evidence="4" key="1">
    <citation type="journal article" date="2020" name="Fungal Divers.">
        <title>Resolving the Mortierellaceae phylogeny through synthesis of multi-gene phylogenetics and phylogenomics.</title>
        <authorList>
            <person name="Vandepol N."/>
            <person name="Liber J."/>
            <person name="Desiro A."/>
            <person name="Na H."/>
            <person name="Kennedy M."/>
            <person name="Barry K."/>
            <person name="Grigoriev I.V."/>
            <person name="Miller A.N."/>
            <person name="O'Donnell K."/>
            <person name="Stajich J.E."/>
            <person name="Bonito G."/>
        </authorList>
    </citation>
    <scope>NUCLEOTIDE SEQUENCE</scope>
    <source>
        <strain evidence="4">CK1249</strain>
    </source>
</reference>
<dbReference type="AlphaFoldDB" id="A0A9P6J0B8"/>
<accession>A0A9P6J0B8</accession>
<comment type="similarity">
    <text evidence="1">Belongs to the type-B carboxylesterase/lipase family.</text>
</comment>
<feature type="domain" description="Carboxylesterase type B" evidence="3">
    <location>
        <begin position="18"/>
        <end position="464"/>
    </location>
</feature>
<keyword evidence="2" id="KW-0378">Hydrolase</keyword>
<dbReference type="Gene3D" id="3.40.50.1820">
    <property type="entry name" value="alpha/beta hydrolase"/>
    <property type="match status" value="1"/>
</dbReference>
<keyword evidence="5" id="KW-1185">Reference proteome</keyword>
<organism evidence="4 5">
    <name type="scientific">Mortierella alpina</name>
    <name type="common">Oleaginous fungus</name>
    <name type="synonym">Mortierella renispora</name>
    <dbReference type="NCBI Taxonomy" id="64518"/>
    <lineage>
        <taxon>Eukaryota</taxon>
        <taxon>Fungi</taxon>
        <taxon>Fungi incertae sedis</taxon>
        <taxon>Mucoromycota</taxon>
        <taxon>Mortierellomycotina</taxon>
        <taxon>Mortierellomycetes</taxon>
        <taxon>Mortierellales</taxon>
        <taxon>Mortierellaceae</taxon>
        <taxon>Mortierella</taxon>
    </lineage>
</organism>
<dbReference type="OrthoDB" id="408631at2759"/>
<protein>
    <submittedName>
        <fullName evidence="4">Esterase-6</fullName>
    </submittedName>
</protein>
<dbReference type="InterPro" id="IPR002018">
    <property type="entry name" value="CarbesteraseB"/>
</dbReference>
<dbReference type="SUPFAM" id="SSF53474">
    <property type="entry name" value="alpha/beta-Hydrolases"/>
    <property type="match status" value="1"/>
</dbReference>
<dbReference type="InterPro" id="IPR029058">
    <property type="entry name" value="AB_hydrolase_fold"/>
</dbReference>
<proteinExistence type="inferred from homology"/>
<evidence type="ECO:0000256" key="2">
    <source>
        <dbReference type="ARBA" id="ARBA00022801"/>
    </source>
</evidence>
<dbReference type="PANTHER" id="PTHR43918">
    <property type="entry name" value="ACETYLCHOLINESTERASE"/>
    <property type="match status" value="1"/>
</dbReference>
<evidence type="ECO:0000259" key="3">
    <source>
        <dbReference type="Pfam" id="PF00135"/>
    </source>
</evidence>
<gene>
    <name evidence="4" type="primary">EST-6</name>
    <name evidence="4" type="ORF">BGZ70_009896</name>
</gene>
<evidence type="ECO:0000256" key="1">
    <source>
        <dbReference type="ARBA" id="ARBA00005964"/>
    </source>
</evidence>
<dbReference type="PANTHER" id="PTHR43918:SF4">
    <property type="entry name" value="CARBOXYLIC ESTER HYDROLASE"/>
    <property type="match status" value="1"/>
</dbReference>
<comment type="caution">
    <text evidence="4">The sequence shown here is derived from an EMBL/GenBank/DDBJ whole genome shotgun (WGS) entry which is preliminary data.</text>
</comment>
<dbReference type="InterPro" id="IPR050654">
    <property type="entry name" value="AChE-related_enzymes"/>
</dbReference>
<dbReference type="EMBL" id="JAAAHY010000840">
    <property type="protein sequence ID" value="KAF9956437.1"/>
    <property type="molecule type" value="Genomic_DNA"/>
</dbReference>